<feature type="signal peptide" evidence="2">
    <location>
        <begin position="1"/>
        <end position="21"/>
    </location>
</feature>
<dbReference type="EMBL" id="FQXE01000003">
    <property type="protein sequence ID" value="SHH35816.1"/>
    <property type="molecule type" value="Genomic_DNA"/>
</dbReference>
<evidence type="ECO:0000256" key="2">
    <source>
        <dbReference type="SAM" id="SignalP"/>
    </source>
</evidence>
<evidence type="ECO:0000256" key="1">
    <source>
        <dbReference type="ARBA" id="ARBA00006987"/>
    </source>
</evidence>
<dbReference type="OrthoDB" id="8678477at2"/>
<name>A0A1M5SBD7_9BURK</name>
<dbReference type="STRING" id="658167.SAMN04488135_10334"/>
<keyword evidence="4" id="KW-1185">Reference proteome</keyword>
<dbReference type="Proteomes" id="UP000184226">
    <property type="component" value="Unassembled WGS sequence"/>
</dbReference>
<dbReference type="Gene3D" id="3.40.190.10">
    <property type="entry name" value="Periplasmic binding protein-like II"/>
    <property type="match status" value="1"/>
</dbReference>
<organism evidence="3 4">
    <name type="scientific">Pollutimonas bauzanensis</name>
    <dbReference type="NCBI Taxonomy" id="658167"/>
    <lineage>
        <taxon>Bacteria</taxon>
        <taxon>Pseudomonadati</taxon>
        <taxon>Pseudomonadota</taxon>
        <taxon>Betaproteobacteria</taxon>
        <taxon>Burkholderiales</taxon>
        <taxon>Alcaligenaceae</taxon>
        <taxon>Pollutimonas</taxon>
    </lineage>
</organism>
<dbReference type="InterPro" id="IPR042100">
    <property type="entry name" value="Bug_dom1"/>
</dbReference>
<reference evidence="3 4" key="1">
    <citation type="submission" date="2016-11" db="EMBL/GenBank/DDBJ databases">
        <authorList>
            <person name="Jaros S."/>
            <person name="Januszkiewicz K."/>
            <person name="Wedrychowicz H."/>
        </authorList>
    </citation>
    <scope>NUCLEOTIDE SEQUENCE [LARGE SCALE GENOMIC DNA]</scope>
    <source>
        <strain evidence="3 4">CGMCC 1.10190</strain>
    </source>
</reference>
<dbReference type="PANTHER" id="PTHR42928:SF5">
    <property type="entry name" value="BLR1237 PROTEIN"/>
    <property type="match status" value="1"/>
</dbReference>
<dbReference type="AlphaFoldDB" id="A0A1M5SBD7"/>
<dbReference type="PANTHER" id="PTHR42928">
    <property type="entry name" value="TRICARBOXYLATE-BINDING PROTEIN"/>
    <property type="match status" value="1"/>
</dbReference>
<evidence type="ECO:0000313" key="4">
    <source>
        <dbReference type="Proteomes" id="UP000184226"/>
    </source>
</evidence>
<dbReference type="SUPFAM" id="SSF53850">
    <property type="entry name" value="Periplasmic binding protein-like II"/>
    <property type="match status" value="1"/>
</dbReference>
<gene>
    <name evidence="3" type="ORF">SAMN04488135_10334</name>
</gene>
<sequence length="323" mass="34183">MKFMIGLLHALLLFGATQAIGEPSWKPSRQLHVIVPFSPGAAADTTIRIVSEQLAAALNQAVVVENRGGAAGVIGTRAGAASPPDGYTLIGGSDPPFTIIPHLQEVPYDPLKAFSHVALVADVPLFLVVRKDLAVNDVRELMALADKKPGVLTIGSSGNGSSGHLAAELFKMKAHVNMLHVPYKGQVAAVSDVLAGRVDATFSSLGPVRQHVEAGNLKMLAVSTSKRFIGLPDVPTVDESGVPGFDIAVWVGFSAPAGTPEKAIERINGEINQILESPQINNKLTAMGYVPVMGTASDMARRIEKDYKRFGQLIRDAKISTDQ</sequence>
<keyword evidence="3" id="KW-0675">Receptor</keyword>
<dbReference type="CDD" id="cd07012">
    <property type="entry name" value="PBP2_Bug_TTT"/>
    <property type="match status" value="1"/>
</dbReference>
<feature type="chain" id="PRO_5012838756" evidence="2">
    <location>
        <begin position="22"/>
        <end position="323"/>
    </location>
</feature>
<dbReference type="PIRSF" id="PIRSF017082">
    <property type="entry name" value="YflP"/>
    <property type="match status" value="1"/>
</dbReference>
<proteinExistence type="inferred from homology"/>
<evidence type="ECO:0000313" key="3">
    <source>
        <dbReference type="EMBL" id="SHH35816.1"/>
    </source>
</evidence>
<dbReference type="Gene3D" id="3.40.190.150">
    <property type="entry name" value="Bordetella uptake gene, domain 1"/>
    <property type="match status" value="1"/>
</dbReference>
<protein>
    <submittedName>
        <fullName evidence="3">Tripartite-type tricarboxylate transporter, receptor component TctC</fullName>
    </submittedName>
</protein>
<accession>A0A1M5SBD7</accession>
<dbReference type="Pfam" id="PF03401">
    <property type="entry name" value="TctC"/>
    <property type="match status" value="1"/>
</dbReference>
<comment type="similarity">
    <text evidence="1">Belongs to the UPF0065 (bug) family.</text>
</comment>
<dbReference type="InterPro" id="IPR005064">
    <property type="entry name" value="BUG"/>
</dbReference>
<keyword evidence="2" id="KW-0732">Signal</keyword>